<protein>
    <submittedName>
        <fullName evidence="2">DSBA-like thioredoxin domain protein</fullName>
    </submittedName>
</protein>
<dbReference type="PANTHER" id="PTHR13887">
    <property type="entry name" value="GLUTATHIONE S-TRANSFERASE KAPPA"/>
    <property type="match status" value="1"/>
</dbReference>
<evidence type="ECO:0000313" key="2">
    <source>
        <dbReference type="EMBL" id="CEA03975.1"/>
    </source>
</evidence>
<name>A0A078MCH3_9BACL</name>
<dbReference type="CDD" id="cd03024">
    <property type="entry name" value="DsbA_FrnE"/>
    <property type="match status" value="1"/>
</dbReference>
<sequence length="234" mass="25902">MKIEIFTDFVCPFCYIGKVQLEQAICEAGYEGQVEIEYKAYQLDPSAPTSAAPHYLDSLRAKFNGNEKKMTELMASIQGRAGEVGLTYDFEAMKIANTEKLHRLAKWAATFDKGNQLVDVMTKGYFTEGLDLNDEQAVMRQVAALGLDVEAAKAVYHSDAYQQEIDMDRYDAMQIGVQSVPFFVFENRYGIVGAEPDEVFVRTLHQAAKIAGDTPTLAMMGNSGATCDINGNCE</sequence>
<dbReference type="PATRIC" id="fig|1461583.4.peg.1684"/>
<dbReference type="InterPro" id="IPR001853">
    <property type="entry name" value="DSBA-like_thioredoxin_dom"/>
</dbReference>
<dbReference type="EMBL" id="LN483075">
    <property type="protein sequence ID" value="CEA03975.1"/>
    <property type="molecule type" value="Genomic_DNA"/>
</dbReference>
<accession>A0A078MCH3</accession>
<feature type="domain" description="DSBA-like thioredoxin" evidence="1">
    <location>
        <begin position="3"/>
        <end position="203"/>
    </location>
</feature>
<dbReference type="AlphaFoldDB" id="A0A078MCH3"/>
<dbReference type="Pfam" id="PF01323">
    <property type="entry name" value="DSBA"/>
    <property type="match status" value="1"/>
</dbReference>
<gene>
    <name evidence="2" type="ORF">BN1050_01756</name>
</gene>
<dbReference type="GO" id="GO:0016491">
    <property type="term" value="F:oxidoreductase activity"/>
    <property type="evidence" value="ECO:0007669"/>
    <property type="project" value="InterPro"/>
</dbReference>
<organism evidence="2">
    <name type="scientific">Metalysinibacillus saudimassiliensis</name>
    <dbReference type="NCBI Taxonomy" id="1461583"/>
    <lineage>
        <taxon>Bacteria</taxon>
        <taxon>Bacillati</taxon>
        <taxon>Bacillota</taxon>
        <taxon>Bacilli</taxon>
        <taxon>Bacillales</taxon>
        <taxon>Caryophanaceae</taxon>
        <taxon>Metalysinibacillus</taxon>
    </lineage>
</organism>
<dbReference type="InterPro" id="IPR036249">
    <property type="entry name" value="Thioredoxin-like_sf"/>
</dbReference>
<dbReference type="SUPFAM" id="SSF52833">
    <property type="entry name" value="Thioredoxin-like"/>
    <property type="match status" value="1"/>
</dbReference>
<reference evidence="2" key="1">
    <citation type="submission" date="2014-07" db="EMBL/GenBank/DDBJ databases">
        <authorList>
            <person name="Urmite Genomes Urmite Genomes"/>
        </authorList>
    </citation>
    <scope>NUCLEOTIDE SEQUENCE</scope>
    <source>
        <strain evidence="2">13S34_air</strain>
    </source>
</reference>
<dbReference type="Gene3D" id="3.40.30.10">
    <property type="entry name" value="Glutaredoxin"/>
    <property type="match status" value="1"/>
</dbReference>
<evidence type="ECO:0000259" key="1">
    <source>
        <dbReference type="Pfam" id="PF01323"/>
    </source>
</evidence>
<dbReference type="PANTHER" id="PTHR13887:SF41">
    <property type="entry name" value="THIOREDOXIN SUPERFAMILY PROTEIN"/>
    <property type="match status" value="1"/>
</dbReference>
<dbReference type="HOGENOM" id="CLU_069253_0_2_9"/>
<proteinExistence type="predicted"/>